<feature type="transmembrane region" description="Helical" evidence="6">
    <location>
        <begin position="181"/>
        <end position="202"/>
    </location>
</feature>
<keyword evidence="5" id="KW-0297">G-protein coupled receptor</keyword>
<dbReference type="GO" id="GO:0004930">
    <property type="term" value="F:G protein-coupled receptor activity"/>
    <property type="evidence" value="ECO:0007669"/>
    <property type="project" value="UniProtKB-KW"/>
</dbReference>
<dbReference type="OMA" id="ATNCCAN"/>
<feature type="transmembrane region" description="Helical" evidence="6">
    <location>
        <begin position="20"/>
        <end position="45"/>
    </location>
</feature>
<evidence type="ECO:0000256" key="4">
    <source>
        <dbReference type="ARBA" id="ARBA00023136"/>
    </source>
</evidence>
<proteinExistence type="inferred from homology"/>
<gene>
    <name evidence="9" type="primary">LOC110989177</name>
</gene>
<dbReference type="Gene3D" id="1.20.1070.10">
    <property type="entry name" value="Rhodopsin 7-helix transmembrane proteins"/>
    <property type="match status" value="1"/>
</dbReference>
<keyword evidence="2 5" id="KW-0812">Transmembrane</keyword>
<dbReference type="Pfam" id="PF00001">
    <property type="entry name" value="7tm_1"/>
    <property type="match status" value="1"/>
</dbReference>
<feature type="transmembrane region" description="Helical" evidence="6">
    <location>
        <begin position="290"/>
        <end position="312"/>
    </location>
</feature>
<feature type="transmembrane region" description="Helical" evidence="6">
    <location>
        <begin position="96"/>
        <end position="119"/>
    </location>
</feature>
<feature type="transmembrane region" description="Helical" evidence="6">
    <location>
        <begin position="57"/>
        <end position="76"/>
    </location>
</feature>
<reference evidence="9" key="1">
    <citation type="submission" date="2025-08" db="UniProtKB">
        <authorList>
            <consortium name="RefSeq"/>
        </authorList>
    </citation>
    <scope>IDENTIFICATION</scope>
</reference>
<dbReference type="AlphaFoldDB" id="A0A8B7ZWB1"/>
<evidence type="ECO:0000256" key="2">
    <source>
        <dbReference type="ARBA" id="ARBA00022692"/>
    </source>
</evidence>
<feature type="transmembrane region" description="Helical" evidence="6">
    <location>
        <begin position="140"/>
        <end position="161"/>
    </location>
</feature>
<dbReference type="KEGG" id="aplc:110989177"/>
<protein>
    <submittedName>
        <fullName evidence="9">Beta-1 adrenergic receptor-like</fullName>
    </submittedName>
</protein>
<keyword evidence="5" id="KW-0807">Transducer</keyword>
<dbReference type="SUPFAM" id="SSF81321">
    <property type="entry name" value="Family A G protein-coupled receptor-like"/>
    <property type="match status" value="1"/>
</dbReference>
<evidence type="ECO:0000313" key="8">
    <source>
        <dbReference type="Proteomes" id="UP000694845"/>
    </source>
</evidence>
<evidence type="ECO:0000256" key="1">
    <source>
        <dbReference type="ARBA" id="ARBA00004370"/>
    </source>
</evidence>
<feature type="transmembrane region" description="Helical" evidence="6">
    <location>
        <begin position="257"/>
        <end position="278"/>
    </location>
</feature>
<sequence length="339" mass="37795">MFAKTNLFSFEEFVEMEKILALRILKTITGIVGILGNGLICVVICKVSAMQTRTNAFIFHQAVVDFLGSTMILVQSEIPLPDPLPDNGLGWVICNVWLSNFTLFFVFVVSTFNLLAVTMERYFAIVHPFRYQAAFVRYPRVKVGAVIVTCWLVGAAIKPYLMTIFEIREGSCRSLSGSKAVGILTAFLQYILPVGVMFFAYIRISVELKRGAARVGPPPPGAAAPATEAASPAEPVPPDMGMRESLLKARRNIFKTLLTVFITFLVCWTPNQVIFLSYNLGLLDLNFKEWYYLLSVAMVAANCCVNPFIYVAKYRHFRNGLRQMLCGNTCRSDTCTTLA</sequence>
<dbReference type="OrthoDB" id="10044919at2759"/>
<comment type="similarity">
    <text evidence="5">Belongs to the G-protein coupled receptor 1 family.</text>
</comment>
<accession>A0A8B7ZWB1</accession>
<dbReference type="InterPro" id="IPR000276">
    <property type="entry name" value="GPCR_Rhodpsn"/>
</dbReference>
<keyword evidence="5" id="KW-0675">Receptor</keyword>
<dbReference type="PANTHER" id="PTHR45698">
    <property type="entry name" value="TRACE AMINE-ASSOCIATED RECEPTOR 19N-RELATED"/>
    <property type="match status" value="1"/>
</dbReference>
<name>A0A8B7ZWB1_ACAPL</name>
<dbReference type="Proteomes" id="UP000694845">
    <property type="component" value="Unplaced"/>
</dbReference>
<dbReference type="PROSITE" id="PS00237">
    <property type="entry name" value="G_PROTEIN_RECEP_F1_1"/>
    <property type="match status" value="1"/>
</dbReference>
<organism evidence="8 9">
    <name type="scientific">Acanthaster planci</name>
    <name type="common">Crown-of-thorns starfish</name>
    <dbReference type="NCBI Taxonomy" id="133434"/>
    <lineage>
        <taxon>Eukaryota</taxon>
        <taxon>Metazoa</taxon>
        <taxon>Echinodermata</taxon>
        <taxon>Eleutherozoa</taxon>
        <taxon>Asterozoa</taxon>
        <taxon>Asteroidea</taxon>
        <taxon>Valvatacea</taxon>
        <taxon>Valvatida</taxon>
        <taxon>Acanthasteridae</taxon>
        <taxon>Acanthaster</taxon>
    </lineage>
</organism>
<evidence type="ECO:0000313" key="9">
    <source>
        <dbReference type="RefSeq" id="XP_022109050.1"/>
    </source>
</evidence>
<dbReference type="RefSeq" id="XP_022109050.1">
    <property type="nucleotide sequence ID" value="XM_022253358.1"/>
</dbReference>
<dbReference type="GeneID" id="110989177"/>
<comment type="subcellular location">
    <subcellularLocation>
        <location evidence="1">Membrane</location>
    </subcellularLocation>
</comment>
<dbReference type="SMART" id="SM01381">
    <property type="entry name" value="7TM_GPCR_Srsx"/>
    <property type="match status" value="1"/>
</dbReference>
<dbReference type="CDD" id="cd00637">
    <property type="entry name" value="7tm_classA_rhodopsin-like"/>
    <property type="match status" value="1"/>
</dbReference>
<dbReference type="PRINTS" id="PR00237">
    <property type="entry name" value="GPCRRHODOPSN"/>
</dbReference>
<keyword evidence="4 6" id="KW-0472">Membrane</keyword>
<dbReference type="GO" id="GO:0016020">
    <property type="term" value="C:membrane"/>
    <property type="evidence" value="ECO:0007669"/>
    <property type="project" value="UniProtKB-SubCell"/>
</dbReference>
<keyword evidence="8" id="KW-1185">Reference proteome</keyword>
<evidence type="ECO:0000256" key="5">
    <source>
        <dbReference type="RuleBase" id="RU000688"/>
    </source>
</evidence>
<evidence type="ECO:0000256" key="6">
    <source>
        <dbReference type="SAM" id="Phobius"/>
    </source>
</evidence>
<dbReference type="PROSITE" id="PS50262">
    <property type="entry name" value="G_PROTEIN_RECEP_F1_2"/>
    <property type="match status" value="1"/>
</dbReference>
<evidence type="ECO:0000259" key="7">
    <source>
        <dbReference type="PROSITE" id="PS50262"/>
    </source>
</evidence>
<dbReference type="InterPro" id="IPR017452">
    <property type="entry name" value="GPCR_Rhodpsn_7TM"/>
</dbReference>
<keyword evidence="3 6" id="KW-1133">Transmembrane helix</keyword>
<evidence type="ECO:0000256" key="3">
    <source>
        <dbReference type="ARBA" id="ARBA00022989"/>
    </source>
</evidence>
<feature type="domain" description="G-protein coupled receptors family 1 profile" evidence="7">
    <location>
        <begin position="36"/>
        <end position="310"/>
    </location>
</feature>
<dbReference type="PANTHER" id="PTHR45698:SF1">
    <property type="entry name" value="TRACE AMINE-ASSOCIATED RECEPTOR 13C-LIKE"/>
    <property type="match status" value="1"/>
</dbReference>